<dbReference type="InterPro" id="IPR039452">
    <property type="entry name" value="DUF5403"/>
</dbReference>
<accession>A0ABP6VNC9</accession>
<gene>
    <name evidence="1" type="ORF">GCM10022419_016290</name>
</gene>
<dbReference type="Proteomes" id="UP001500630">
    <property type="component" value="Unassembled WGS sequence"/>
</dbReference>
<dbReference type="Pfam" id="PF17395">
    <property type="entry name" value="DUF5403"/>
    <property type="match status" value="1"/>
</dbReference>
<protein>
    <recommendedName>
        <fullName evidence="3">HK97 gp10 family phage protein</fullName>
    </recommendedName>
</protein>
<dbReference type="RefSeq" id="WP_345559982.1">
    <property type="nucleotide sequence ID" value="NZ_BAABDQ010000003.1"/>
</dbReference>
<sequence>MSYWVHPDCNEIVAGLPGVHAEVVKTAHRGARLLRKAINSQTGAMAGSVEAHSLGSKDAWFGLSDPGAIPYNFGHHNNWADRDIPGSHVIEKAMRSL</sequence>
<name>A0ABP6VNC9_9ACTN</name>
<reference evidence="2" key="1">
    <citation type="journal article" date="2019" name="Int. J. Syst. Evol. Microbiol.">
        <title>The Global Catalogue of Microorganisms (GCM) 10K type strain sequencing project: providing services to taxonomists for standard genome sequencing and annotation.</title>
        <authorList>
            <consortium name="The Broad Institute Genomics Platform"/>
            <consortium name="The Broad Institute Genome Sequencing Center for Infectious Disease"/>
            <person name="Wu L."/>
            <person name="Ma J."/>
        </authorList>
    </citation>
    <scope>NUCLEOTIDE SEQUENCE [LARGE SCALE GENOMIC DNA]</scope>
    <source>
        <strain evidence="2">JCM 17326</strain>
    </source>
</reference>
<evidence type="ECO:0000313" key="2">
    <source>
        <dbReference type="Proteomes" id="UP001500630"/>
    </source>
</evidence>
<proteinExistence type="predicted"/>
<keyword evidence="2" id="KW-1185">Reference proteome</keyword>
<organism evidence="1 2">
    <name type="scientific">Nonomuraea rosea</name>
    <dbReference type="NCBI Taxonomy" id="638574"/>
    <lineage>
        <taxon>Bacteria</taxon>
        <taxon>Bacillati</taxon>
        <taxon>Actinomycetota</taxon>
        <taxon>Actinomycetes</taxon>
        <taxon>Streptosporangiales</taxon>
        <taxon>Streptosporangiaceae</taxon>
        <taxon>Nonomuraea</taxon>
    </lineage>
</organism>
<evidence type="ECO:0000313" key="1">
    <source>
        <dbReference type="EMBL" id="GAA3537193.1"/>
    </source>
</evidence>
<dbReference type="EMBL" id="BAABDQ010000003">
    <property type="protein sequence ID" value="GAA3537193.1"/>
    <property type="molecule type" value="Genomic_DNA"/>
</dbReference>
<comment type="caution">
    <text evidence="1">The sequence shown here is derived from an EMBL/GenBank/DDBJ whole genome shotgun (WGS) entry which is preliminary data.</text>
</comment>
<evidence type="ECO:0008006" key="3">
    <source>
        <dbReference type="Google" id="ProtNLM"/>
    </source>
</evidence>